<dbReference type="Proteomes" id="UP000288805">
    <property type="component" value="Unassembled WGS sequence"/>
</dbReference>
<dbReference type="EMBL" id="QGNW01000478">
    <property type="protein sequence ID" value="RVW69924.1"/>
    <property type="molecule type" value="Genomic_DNA"/>
</dbReference>
<gene>
    <name evidence="1" type="ORF">CK203_061916</name>
</gene>
<dbReference type="PANTHER" id="PTHR33116:SF78">
    <property type="entry name" value="OS12G0587133 PROTEIN"/>
    <property type="match status" value="1"/>
</dbReference>
<name>A0A438GCK1_VITVI</name>
<dbReference type="PANTHER" id="PTHR33116">
    <property type="entry name" value="REVERSE TRANSCRIPTASE ZINC-BINDING DOMAIN-CONTAINING PROTEIN-RELATED-RELATED"/>
    <property type="match status" value="1"/>
</dbReference>
<sequence length="157" mass="17931">MERRGVGWVFQSFEGRLWGWPLGRRSRVGGRSFNKRVGFRVKAFRGLRQGDSLSPFLFTIVVDVLSGLIMRVEERGVFEGFWLRINLNKSTLFRINISQSQIARLASLLDCAVSDWPLLYLGLPLGGNPNSISFWDLVLDSPVGGWMDEKSLLILRW</sequence>
<protein>
    <recommendedName>
        <fullName evidence="3">Reverse transcriptase domain-containing protein</fullName>
    </recommendedName>
</protein>
<reference evidence="1 2" key="1">
    <citation type="journal article" date="2018" name="PLoS Genet.">
        <title>Population sequencing reveals clonal diversity and ancestral inbreeding in the grapevine cultivar Chardonnay.</title>
        <authorList>
            <person name="Roach M.J."/>
            <person name="Johnson D.L."/>
            <person name="Bohlmann J."/>
            <person name="van Vuuren H.J."/>
            <person name="Jones S.J."/>
            <person name="Pretorius I.S."/>
            <person name="Schmidt S.A."/>
            <person name="Borneman A.R."/>
        </authorList>
    </citation>
    <scope>NUCLEOTIDE SEQUENCE [LARGE SCALE GENOMIC DNA]</scope>
    <source>
        <strain evidence="2">cv. Chardonnay</strain>
        <tissue evidence="1">Leaf</tissue>
    </source>
</reference>
<accession>A0A438GCK1</accession>
<comment type="caution">
    <text evidence="1">The sequence shown here is derived from an EMBL/GenBank/DDBJ whole genome shotgun (WGS) entry which is preliminary data.</text>
</comment>
<proteinExistence type="predicted"/>
<evidence type="ECO:0000313" key="2">
    <source>
        <dbReference type="Proteomes" id="UP000288805"/>
    </source>
</evidence>
<dbReference type="AlphaFoldDB" id="A0A438GCK1"/>
<evidence type="ECO:0008006" key="3">
    <source>
        <dbReference type="Google" id="ProtNLM"/>
    </source>
</evidence>
<organism evidence="1 2">
    <name type="scientific">Vitis vinifera</name>
    <name type="common">Grape</name>
    <dbReference type="NCBI Taxonomy" id="29760"/>
    <lineage>
        <taxon>Eukaryota</taxon>
        <taxon>Viridiplantae</taxon>
        <taxon>Streptophyta</taxon>
        <taxon>Embryophyta</taxon>
        <taxon>Tracheophyta</taxon>
        <taxon>Spermatophyta</taxon>
        <taxon>Magnoliopsida</taxon>
        <taxon>eudicotyledons</taxon>
        <taxon>Gunneridae</taxon>
        <taxon>Pentapetalae</taxon>
        <taxon>rosids</taxon>
        <taxon>Vitales</taxon>
        <taxon>Vitaceae</taxon>
        <taxon>Viteae</taxon>
        <taxon>Vitis</taxon>
    </lineage>
</organism>
<evidence type="ECO:0000313" key="1">
    <source>
        <dbReference type="EMBL" id="RVW69924.1"/>
    </source>
</evidence>